<organism evidence="5 6">
    <name type="scientific">Psychrobacillus vulpis</name>
    <dbReference type="NCBI Taxonomy" id="2325572"/>
    <lineage>
        <taxon>Bacteria</taxon>
        <taxon>Bacillati</taxon>
        <taxon>Bacillota</taxon>
        <taxon>Bacilli</taxon>
        <taxon>Bacillales</taxon>
        <taxon>Bacillaceae</taxon>
        <taxon>Psychrobacillus</taxon>
    </lineage>
</organism>
<dbReference type="Pfam" id="PF01420">
    <property type="entry name" value="Methylase_S"/>
    <property type="match status" value="2"/>
</dbReference>
<accession>A0A544TR60</accession>
<dbReference type="RefSeq" id="WP_142642414.1">
    <property type="nucleotide sequence ID" value="NZ_VDGI01000009.1"/>
</dbReference>
<keyword evidence="6" id="KW-1185">Reference proteome</keyword>
<reference evidence="5 6" key="1">
    <citation type="submission" date="2019-06" db="EMBL/GenBank/DDBJ databases">
        <title>Psychrobacillus vulpis sp. nov., a new species isolated from feces of a red fox that inhabits in The Tablas de Daimiel Natural Park, Albacete, Spain.</title>
        <authorList>
            <person name="Rodriguez M."/>
            <person name="Reina J.C."/>
            <person name="Bejar V."/>
            <person name="Llamas I."/>
        </authorList>
    </citation>
    <scope>NUCLEOTIDE SEQUENCE [LARGE SCALE GENOMIC DNA]</scope>
    <source>
        <strain evidence="5 6">Z8</strain>
    </source>
</reference>
<dbReference type="EMBL" id="VDGI01000009">
    <property type="protein sequence ID" value="TQR19936.1"/>
    <property type="molecule type" value="Genomic_DNA"/>
</dbReference>
<feature type="domain" description="Type I restriction modification DNA specificity" evidence="4">
    <location>
        <begin position="3"/>
        <end position="168"/>
    </location>
</feature>
<proteinExistence type="inferred from homology"/>
<comment type="caution">
    <text evidence="5">The sequence shown here is derived from an EMBL/GenBank/DDBJ whole genome shotgun (WGS) entry which is preliminary data.</text>
</comment>
<dbReference type="OrthoDB" id="9811611at2"/>
<evidence type="ECO:0000259" key="4">
    <source>
        <dbReference type="Pfam" id="PF01420"/>
    </source>
</evidence>
<sequence>MKFKDIKLSEITELITKGTTPTTLGYAFQSTGINFVKIESIDESGTFKSNKLEHISEECNEKLKRSKLKENDILFSIAGAIGKVAVVTKEILPANTNQALAIIRLKGDVVSIPYLLYFLKSDFVIKQFEKRKQGVAQLNLSLKDIGDLVIKVPEKNIQNKIVRILNQAKLLVIKRQSQIIALDELTQSLFLEMFGDNIKSNFEKQKIEYLSDGKKHAIKAGPFGSALKKEFYVKEGYKIYGQEQVIRDELSYGDYYIDEKKYQELINCSIKPGDILISLVGTFGKLSVVPNDFEPGIINPRLMKISLESNKVNPYFFKYLMSLPTTLQQISNNAHGGTMGIINVGIIKEFKIIVPPIDKQLIFVNKMEEIKKIKSYNQKSLAEMECLLNSLLQQAFKGELFYEQ</sequence>
<evidence type="ECO:0000256" key="2">
    <source>
        <dbReference type="ARBA" id="ARBA00022747"/>
    </source>
</evidence>
<protein>
    <recommendedName>
        <fullName evidence="4">Type I restriction modification DNA specificity domain-containing protein</fullName>
    </recommendedName>
</protein>
<evidence type="ECO:0000313" key="5">
    <source>
        <dbReference type="EMBL" id="TQR19936.1"/>
    </source>
</evidence>
<dbReference type="PANTHER" id="PTHR30408">
    <property type="entry name" value="TYPE-1 RESTRICTION ENZYME ECOKI SPECIFICITY PROTEIN"/>
    <property type="match status" value="1"/>
</dbReference>
<dbReference type="GO" id="GO:0003677">
    <property type="term" value="F:DNA binding"/>
    <property type="evidence" value="ECO:0007669"/>
    <property type="project" value="UniProtKB-KW"/>
</dbReference>
<name>A0A544TR60_9BACI</name>
<comment type="similarity">
    <text evidence="1">Belongs to the type-I restriction system S methylase family.</text>
</comment>
<evidence type="ECO:0000313" key="6">
    <source>
        <dbReference type="Proteomes" id="UP000316626"/>
    </source>
</evidence>
<evidence type="ECO:0000256" key="1">
    <source>
        <dbReference type="ARBA" id="ARBA00010923"/>
    </source>
</evidence>
<dbReference type="AlphaFoldDB" id="A0A544TR60"/>
<dbReference type="InterPro" id="IPR000055">
    <property type="entry name" value="Restrct_endonuc_typeI_TRD"/>
</dbReference>
<gene>
    <name evidence="5" type="ORF">FG384_09745</name>
</gene>
<dbReference type="PANTHER" id="PTHR30408:SF12">
    <property type="entry name" value="TYPE I RESTRICTION ENZYME MJAVIII SPECIFICITY SUBUNIT"/>
    <property type="match status" value="1"/>
</dbReference>
<dbReference type="Gene3D" id="3.90.220.20">
    <property type="entry name" value="DNA methylase specificity domains"/>
    <property type="match status" value="2"/>
</dbReference>
<keyword evidence="2" id="KW-0680">Restriction system</keyword>
<feature type="domain" description="Type I restriction modification DNA specificity" evidence="4">
    <location>
        <begin position="228"/>
        <end position="377"/>
    </location>
</feature>
<dbReference type="SUPFAM" id="SSF116734">
    <property type="entry name" value="DNA methylase specificity domain"/>
    <property type="match status" value="2"/>
</dbReference>
<evidence type="ECO:0000256" key="3">
    <source>
        <dbReference type="ARBA" id="ARBA00023125"/>
    </source>
</evidence>
<dbReference type="CDD" id="cd17246">
    <property type="entry name" value="RMtype1_S_SonII-TRD2-CR2_like"/>
    <property type="match status" value="1"/>
</dbReference>
<dbReference type="InterPro" id="IPR052021">
    <property type="entry name" value="Type-I_RS_S_subunit"/>
</dbReference>
<dbReference type="GO" id="GO:0009307">
    <property type="term" value="P:DNA restriction-modification system"/>
    <property type="evidence" value="ECO:0007669"/>
    <property type="project" value="UniProtKB-KW"/>
</dbReference>
<dbReference type="InterPro" id="IPR044946">
    <property type="entry name" value="Restrct_endonuc_typeI_TRD_sf"/>
</dbReference>
<keyword evidence="3" id="KW-0238">DNA-binding</keyword>
<dbReference type="Proteomes" id="UP000316626">
    <property type="component" value="Unassembled WGS sequence"/>
</dbReference>